<evidence type="ECO:0000256" key="1">
    <source>
        <dbReference type="ARBA" id="ARBA00007228"/>
    </source>
</evidence>
<dbReference type="RefSeq" id="WP_013182904.1">
    <property type="nucleotide sequence ID" value="NC_014225.1"/>
</dbReference>
<reference evidence="6 7" key="1">
    <citation type="journal article" date="2010" name="PLoS ONE">
        <title>The Waddlia genome: a window into chlamydial biology.</title>
        <authorList>
            <person name="Bertelli C."/>
            <person name="Collyn F."/>
            <person name="Croxatto A."/>
            <person name="Ruckert C."/>
            <person name="Polkinghorne A."/>
            <person name="Kebbi-Beghdadi C."/>
            <person name="Goesmann A."/>
            <person name="Vaughan L."/>
            <person name="Greub G."/>
        </authorList>
    </citation>
    <scope>NUCLEOTIDE SEQUENCE [LARGE SCALE GENOMIC DNA]</scope>
    <source>
        <strain evidence="7">ATCC VR-1470 / WSU 86-1044</strain>
    </source>
</reference>
<dbReference type="CDD" id="cd18095">
    <property type="entry name" value="SpoU-like_rRNA-MTase"/>
    <property type="match status" value="1"/>
</dbReference>
<dbReference type="Pfam" id="PF00588">
    <property type="entry name" value="SpoU_methylase"/>
    <property type="match status" value="1"/>
</dbReference>
<dbReference type="InterPro" id="IPR053888">
    <property type="entry name" value="MRM3-like_sub_bind"/>
</dbReference>
<evidence type="ECO:0000313" key="6">
    <source>
        <dbReference type="EMBL" id="ADI39204.1"/>
    </source>
</evidence>
<accession>D6YT09</accession>
<organism evidence="6 7">
    <name type="scientific">Waddlia chondrophila (strain ATCC VR-1470 / WSU 86-1044)</name>
    <dbReference type="NCBI Taxonomy" id="716544"/>
    <lineage>
        <taxon>Bacteria</taxon>
        <taxon>Pseudomonadati</taxon>
        <taxon>Chlamydiota</taxon>
        <taxon>Chlamydiia</taxon>
        <taxon>Parachlamydiales</taxon>
        <taxon>Waddliaceae</taxon>
        <taxon>Waddlia</taxon>
    </lineage>
</organism>
<dbReference type="PANTHER" id="PTHR43191">
    <property type="entry name" value="RRNA METHYLTRANSFERASE 3"/>
    <property type="match status" value="1"/>
</dbReference>
<dbReference type="InterPro" id="IPR029026">
    <property type="entry name" value="tRNA_m1G_MTases_N"/>
</dbReference>
<dbReference type="InterPro" id="IPR029064">
    <property type="entry name" value="Ribosomal_eL30-like_sf"/>
</dbReference>
<feature type="domain" description="tRNA/rRNA methyltransferase SpoU type" evidence="4">
    <location>
        <begin position="104"/>
        <end position="240"/>
    </location>
</feature>
<keyword evidence="3 6" id="KW-0808">Transferase</keyword>
<evidence type="ECO:0000259" key="5">
    <source>
        <dbReference type="Pfam" id="PF22435"/>
    </source>
</evidence>
<dbReference type="GO" id="GO:0006396">
    <property type="term" value="P:RNA processing"/>
    <property type="evidence" value="ECO:0007669"/>
    <property type="project" value="InterPro"/>
</dbReference>
<evidence type="ECO:0000256" key="3">
    <source>
        <dbReference type="ARBA" id="ARBA00022679"/>
    </source>
</evidence>
<dbReference type="Gene3D" id="3.40.1280.10">
    <property type="match status" value="1"/>
</dbReference>
<evidence type="ECO:0000256" key="2">
    <source>
        <dbReference type="ARBA" id="ARBA00022603"/>
    </source>
</evidence>
<dbReference type="Proteomes" id="UP000001505">
    <property type="component" value="Chromosome"/>
</dbReference>
<sequence>MRTLSSLQHPLIKRLTALRKERKMRQQEGSVVIEGKKLVRENVRLVRTLLTTSPSTEFSLPESAEVYAVSPEMIQKISGVKSPEGVLAEVKMPSFKLPARLQRLLVLENLNDPGNLGTLIRTSLAFGWDGVFLLGNCCDPFNDKAIRASKGAIFKLPIVVGDLESLKTLLIDHQMSVFIADLEGKKIGAIPKVSKMALVLGSEAHGPSKEVISIGERLTIPISSGLDSLNVAVAGGILLHHFQ</sequence>
<name>D6YT09_WADCW</name>
<dbReference type="GO" id="GO:0032259">
    <property type="term" value="P:methylation"/>
    <property type="evidence" value="ECO:0007669"/>
    <property type="project" value="UniProtKB-KW"/>
</dbReference>
<dbReference type="SUPFAM" id="SSF55315">
    <property type="entry name" value="L30e-like"/>
    <property type="match status" value="1"/>
</dbReference>
<dbReference type="EMBL" id="CP001928">
    <property type="protein sequence ID" value="ADI39204.1"/>
    <property type="molecule type" value="Genomic_DNA"/>
</dbReference>
<dbReference type="InterPro" id="IPR029028">
    <property type="entry name" value="Alpha/beta_knot_MTases"/>
</dbReference>
<dbReference type="STRING" id="716544.wcw_1866"/>
<dbReference type="AlphaFoldDB" id="D6YT09"/>
<evidence type="ECO:0000313" key="7">
    <source>
        <dbReference type="Proteomes" id="UP000001505"/>
    </source>
</evidence>
<dbReference type="EC" id="2.1.1.-" evidence="6"/>
<dbReference type="OrthoDB" id="9794400at2"/>
<dbReference type="GO" id="GO:0003723">
    <property type="term" value="F:RNA binding"/>
    <property type="evidence" value="ECO:0007669"/>
    <property type="project" value="InterPro"/>
</dbReference>
<keyword evidence="7" id="KW-1185">Reference proteome</keyword>
<protein>
    <submittedName>
        <fullName evidence="6">Putative rRNA methylase, SpoU family</fullName>
        <ecNumber evidence="6">2.1.1.-</ecNumber>
    </submittedName>
</protein>
<dbReference type="InterPro" id="IPR051259">
    <property type="entry name" value="rRNA_Methyltransferase"/>
</dbReference>
<dbReference type="eggNOG" id="COG0566">
    <property type="taxonomic scope" value="Bacteria"/>
</dbReference>
<keyword evidence="2 6" id="KW-0489">Methyltransferase</keyword>
<proteinExistence type="inferred from homology"/>
<gene>
    <name evidence="6" type="ordered locus">wcw_1866</name>
</gene>
<evidence type="ECO:0000259" key="4">
    <source>
        <dbReference type="Pfam" id="PF00588"/>
    </source>
</evidence>
<dbReference type="PANTHER" id="PTHR43191:SF2">
    <property type="entry name" value="RRNA METHYLTRANSFERASE 3, MITOCHONDRIAL"/>
    <property type="match status" value="1"/>
</dbReference>
<dbReference type="Pfam" id="PF22435">
    <property type="entry name" value="MRM3-like_sub_bind"/>
    <property type="match status" value="1"/>
</dbReference>
<dbReference type="HOGENOM" id="CLU_021322_3_2_0"/>
<dbReference type="Gene3D" id="3.30.1330.30">
    <property type="match status" value="1"/>
</dbReference>
<dbReference type="InterPro" id="IPR001537">
    <property type="entry name" value="SpoU_MeTrfase"/>
</dbReference>
<dbReference type="GO" id="GO:0008173">
    <property type="term" value="F:RNA methyltransferase activity"/>
    <property type="evidence" value="ECO:0007669"/>
    <property type="project" value="InterPro"/>
</dbReference>
<feature type="domain" description="MRM3-like substrate binding" evidence="5">
    <location>
        <begin position="10"/>
        <end position="88"/>
    </location>
</feature>
<comment type="similarity">
    <text evidence="1">Belongs to the class IV-like SAM-binding methyltransferase superfamily. RNA methyltransferase TrmH family.</text>
</comment>
<dbReference type="KEGG" id="wch:wcw_1866"/>
<dbReference type="SUPFAM" id="SSF75217">
    <property type="entry name" value="alpha/beta knot"/>
    <property type="match status" value="1"/>
</dbReference>